<organism evidence="2 3">
    <name type="scientific">Stachybotrys elegans</name>
    <dbReference type="NCBI Taxonomy" id="80388"/>
    <lineage>
        <taxon>Eukaryota</taxon>
        <taxon>Fungi</taxon>
        <taxon>Dikarya</taxon>
        <taxon>Ascomycota</taxon>
        <taxon>Pezizomycotina</taxon>
        <taxon>Sordariomycetes</taxon>
        <taxon>Hypocreomycetidae</taxon>
        <taxon>Hypocreales</taxon>
        <taxon>Stachybotryaceae</taxon>
        <taxon>Stachybotrys</taxon>
    </lineage>
</organism>
<keyword evidence="3" id="KW-1185">Reference proteome</keyword>
<dbReference type="SUPFAM" id="SSF51182">
    <property type="entry name" value="RmlC-like cupins"/>
    <property type="match status" value="1"/>
</dbReference>
<dbReference type="AlphaFoldDB" id="A0A8K0SFV9"/>
<comment type="caution">
    <text evidence="2">The sequence shown here is derived from an EMBL/GenBank/DDBJ whole genome shotgun (WGS) entry which is preliminary data.</text>
</comment>
<dbReference type="Pfam" id="PF07883">
    <property type="entry name" value="Cupin_2"/>
    <property type="match status" value="1"/>
</dbReference>
<reference evidence="2" key="1">
    <citation type="journal article" date="2021" name="Nat. Commun.">
        <title>Genetic determinants of endophytism in the Arabidopsis root mycobiome.</title>
        <authorList>
            <person name="Mesny F."/>
            <person name="Miyauchi S."/>
            <person name="Thiergart T."/>
            <person name="Pickel B."/>
            <person name="Atanasova L."/>
            <person name="Karlsson M."/>
            <person name="Huettel B."/>
            <person name="Barry K.W."/>
            <person name="Haridas S."/>
            <person name="Chen C."/>
            <person name="Bauer D."/>
            <person name="Andreopoulos W."/>
            <person name="Pangilinan J."/>
            <person name="LaButti K."/>
            <person name="Riley R."/>
            <person name="Lipzen A."/>
            <person name="Clum A."/>
            <person name="Drula E."/>
            <person name="Henrissat B."/>
            <person name="Kohler A."/>
            <person name="Grigoriev I.V."/>
            <person name="Martin F.M."/>
            <person name="Hacquard S."/>
        </authorList>
    </citation>
    <scope>NUCLEOTIDE SEQUENCE</scope>
    <source>
        <strain evidence="2">MPI-CAGE-CH-0235</strain>
    </source>
</reference>
<dbReference type="InterPro" id="IPR013096">
    <property type="entry name" value="Cupin_2"/>
</dbReference>
<dbReference type="OrthoDB" id="504210at2759"/>
<sequence length="187" mass="20888">MTAKVVKILDVGRPQGQKMAILSNESEPNDSIDRYVTRLTCTGEEPFIVAPHWHKNHSEHFKVIEGRVEATFDGKVALVQAGDPQVCIPSRVIHSFKGFKGERLVIEERADPSGIYKALFFNDLFGTGRPLGFWHALRAFYDGDGYVPLPFKLQIIDEVFITVFGGIAKLFVAKRPETLGETGVENK</sequence>
<evidence type="ECO:0000313" key="3">
    <source>
        <dbReference type="Proteomes" id="UP000813444"/>
    </source>
</evidence>
<accession>A0A8K0SFV9</accession>
<dbReference type="Proteomes" id="UP000813444">
    <property type="component" value="Unassembled WGS sequence"/>
</dbReference>
<evidence type="ECO:0000259" key="1">
    <source>
        <dbReference type="Pfam" id="PF07883"/>
    </source>
</evidence>
<dbReference type="EMBL" id="JAGPNK010000019">
    <property type="protein sequence ID" value="KAH7305259.1"/>
    <property type="molecule type" value="Genomic_DNA"/>
</dbReference>
<proteinExistence type="predicted"/>
<evidence type="ECO:0000313" key="2">
    <source>
        <dbReference type="EMBL" id="KAH7305259.1"/>
    </source>
</evidence>
<protein>
    <recommendedName>
        <fullName evidence="1">Cupin type-2 domain-containing protein</fullName>
    </recommendedName>
</protein>
<gene>
    <name evidence="2" type="ORF">B0I35DRAFT_414042</name>
</gene>
<dbReference type="InterPro" id="IPR014710">
    <property type="entry name" value="RmlC-like_jellyroll"/>
</dbReference>
<name>A0A8K0SFV9_9HYPO</name>
<feature type="domain" description="Cupin type-2" evidence="1">
    <location>
        <begin position="50"/>
        <end position="97"/>
    </location>
</feature>
<dbReference type="InterPro" id="IPR011051">
    <property type="entry name" value="RmlC_Cupin_sf"/>
</dbReference>
<dbReference type="Gene3D" id="2.60.120.10">
    <property type="entry name" value="Jelly Rolls"/>
    <property type="match status" value="1"/>
</dbReference>